<evidence type="ECO:0000256" key="9">
    <source>
        <dbReference type="ARBA" id="ARBA00022958"/>
    </source>
</evidence>
<comment type="caution">
    <text evidence="18">Lacks conserved residue(s) required for the propagation of feature annotation.</text>
</comment>
<comment type="catalytic activity">
    <reaction evidence="16 17 19">
        <text>(6S)-NADPHX + ADP = AMP + phosphate + NADPH + H(+)</text>
        <dbReference type="Rhea" id="RHEA:32235"/>
        <dbReference type="ChEBI" id="CHEBI:15378"/>
        <dbReference type="ChEBI" id="CHEBI:43474"/>
        <dbReference type="ChEBI" id="CHEBI:57783"/>
        <dbReference type="ChEBI" id="CHEBI:64076"/>
        <dbReference type="ChEBI" id="CHEBI:456215"/>
        <dbReference type="ChEBI" id="CHEBI:456216"/>
        <dbReference type="EC" id="4.2.1.136"/>
    </reaction>
</comment>
<dbReference type="GO" id="GO:0046872">
    <property type="term" value="F:metal ion binding"/>
    <property type="evidence" value="ECO:0007669"/>
    <property type="project" value="UniProtKB-UniRule"/>
</dbReference>
<evidence type="ECO:0000256" key="10">
    <source>
        <dbReference type="ARBA" id="ARBA00023027"/>
    </source>
</evidence>
<sequence>MKKLFLNYQVQEYENAFFNKGNSDKELMLKAADVASKFIIKNTDYKKFICVCGPGNNGGDGYYIGISLSRLGFKVSIIDALNEKKKSPLCNDAFDEANKNKLIHDASILNEGSSKTAIVDAVFGTSLKGPLNKSLVDLINSMNSYDQIFSIDIPSGINPNTGVELETSICANKTISFVGRKVGLALNQGKISAGEINFHDLGLNMKDEIKEFATSYKFLDIKDLIVKRSANTHKGNYGRILVIGGDENMGGAAIMASEMALKSGSGLVSLLTQKDHINASLERNPEIMAISFEALKDKDPILETADVVVCGPGLSESLWSEELIKKTMQHLTNTNSPAIFDAGALRYIAKDPNSIKGLNGSIILTPHPGEAAALLSISTNEVQLDRIEAAKKLALKYNATIILKGSGTIIVHKDKIYVCEEGGPELATGGTGDILAGLVGSLIAQGLSEVNASLLAVATHGAAGNEFMKLHGENGLAATELIPLIRKKLNNK</sequence>
<evidence type="ECO:0000256" key="18">
    <source>
        <dbReference type="HAMAP-Rule" id="MF_01966"/>
    </source>
</evidence>
<evidence type="ECO:0000256" key="19">
    <source>
        <dbReference type="PIRNR" id="PIRNR017184"/>
    </source>
</evidence>
<dbReference type="Pfam" id="PF01256">
    <property type="entry name" value="Carb_kinase"/>
    <property type="match status" value="1"/>
</dbReference>
<feature type="binding site" evidence="17">
    <location>
        <position position="432"/>
    </location>
    <ligand>
        <name>AMP</name>
        <dbReference type="ChEBI" id="CHEBI:456215"/>
    </ligand>
</feature>
<comment type="cofactor">
    <cofactor evidence="18 19">
        <name>K(+)</name>
        <dbReference type="ChEBI" id="CHEBI:29103"/>
    </cofactor>
    <text evidence="18 19">Binds 1 potassium ion per subunit.</text>
</comment>
<dbReference type="GO" id="GO:0052856">
    <property type="term" value="F:NAD(P)HX epimerase activity"/>
    <property type="evidence" value="ECO:0007669"/>
    <property type="project" value="UniProtKB-UniRule"/>
</dbReference>
<evidence type="ECO:0000256" key="6">
    <source>
        <dbReference type="ARBA" id="ARBA00022741"/>
    </source>
</evidence>
<keyword evidence="8 17" id="KW-0521">NADP</keyword>
<dbReference type="SUPFAM" id="SSF53613">
    <property type="entry name" value="Ribokinase-like"/>
    <property type="match status" value="1"/>
</dbReference>
<dbReference type="AlphaFoldDB" id="A0A520M5N9"/>
<dbReference type="InterPro" id="IPR030677">
    <property type="entry name" value="Nnr"/>
</dbReference>
<evidence type="ECO:0000256" key="11">
    <source>
        <dbReference type="ARBA" id="ARBA00023235"/>
    </source>
</evidence>
<dbReference type="EC" id="5.1.99.6" evidence="19"/>
<keyword evidence="12 17" id="KW-0456">Lyase</keyword>
<evidence type="ECO:0000256" key="1">
    <source>
        <dbReference type="ARBA" id="ARBA00000013"/>
    </source>
</evidence>
<evidence type="ECO:0000256" key="2">
    <source>
        <dbReference type="ARBA" id="ARBA00000909"/>
    </source>
</evidence>
<keyword evidence="11 18" id="KW-0413">Isomerase</keyword>
<evidence type="ECO:0000256" key="16">
    <source>
        <dbReference type="ARBA" id="ARBA00049209"/>
    </source>
</evidence>
<dbReference type="CDD" id="cd01171">
    <property type="entry name" value="YXKO-related"/>
    <property type="match status" value="1"/>
</dbReference>
<dbReference type="NCBIfam" id="TIGR00197">
    <property type="entry name" value="yjeF_nterm"/>
    <property type="match status" value="1"/>
</dbReference>
<feature type="binding site" evidence="18">
    <location>
        <begin position="124"/>
        <end position="130"/>
    </location>
    <ligand>
        <name>(6S)-NADPHX</name>
        <dbReference type="ChEBI" id="CHEBI:64076"/>
    </ligand>
</feature>
<comment type="similarity">
    <text evidence="17">Belongs to the NnrD/CARKD family.</text>
</comment>
<dbReference type="GO" id="GO:0046496">
    <property type="term" value="P:nicotinamide nucleotide metabolic process"/>
    <property type="evidence" value="ECO:0007669"/>
    <property type="project" value="UniProtKB-UniRule"/>
</dbReference>
<evidence type="ECO:0000256" key="3">
    <source>
        <dbReference type="ARBA" id="ARBA00006001"/>
    </source>
</evidence>
<dbReference type="InterPro" id="IPR004443">
    <property type="entry name" value="YjeF_N_dom"/>
</dbReference>
<dbReference type="Proteomes" id="UP000318359">
    <property type="component" value="Unassembled WGS sequence"/>
</dbReference>
<dbReference type="PROSITE" id="PS51385">
    <property type="entry name" value="YJEF_N"/>
    <property type="match status" value="1"/>
</dbReference>
<dbReference type="InterPro" id="IPR029056">
    <property type="entry name" value="Ribokinase-like"/>
</dbReference>
<feature type="binding site" evidence="17">
    <location>
        <position position="367"/>
    </location>
    <ligand>
        <name>(6S)-NADPHX</name>
        <dbReference type="ChEBI" id="CHEBI:64076"/>
    </ligand>
</feature>
<feature type="binding site" evidence="18">
    <location>
        <position position="120"/>
    </location>
    <ligand>
        <name>K(+)</name>
        <dbReference type="ChEBI" id="CHEBI:29103"/>
    </ligand>
</feature>
<evidence type="ECO:0000256" key="14">
    <source>
        <dbReference type="ARBA" id="ARBA00025153"/>
    </source>
</evidence>
<dbReference type="EC" id="4.2.1.136" evidence="19"/>
<dbReference type="PIRSF" id="PIRSF017184">
    <property type="entry name" value="Nnr"/>
    <property type="match status" value="1"/>
</dbReference>
<dbReference type="NCBIfam" id="TIGR00196">
    <property type="entry name" value="yjeF_cterm"/>
    <property type="match status" value="1"/>
</dbReference>
<keyword evidence="5 18" id="KW-0479">Metal-binding</keyword>
<comment type="function">
    <text evidence="14 19">Bifunctional enzyme that catalyzes the epimerization of the S- and R-forms of NAD(P)HX and the dehydration of the S-form of NAD(P)HX at the expense of ADP, which is converted to AMP. This allows the repair of both epimers of NAD(P)HX, a damaged form of NAD(P)H that is a result of enzymatic or heat-dependent hydration.</text>
</comment>
<dbReference type="Gene3D" id="3.40.1190.20">
    <property type="match status" value="1"/>
</dbReference>
<dbReference type="Gene3D" id="3.40.50.10260">
    <property type="entry name" value="YjeF N-terminal domain"/>
    <property type="match status" value="1"/>
</dbReference>
<keyword evidence="7 17" id="KW-0067">ATP-binding</keyword>
<evidence type="ECO:0000256" key="15">
    <source>
        <dbReference type="ARBA" id="ARBA00048238"/>
    </source>
</evidence>
<dbReference type="PROSITE" id="PS51383">
    <property type="entry name" value="YJEF_C_3"/>
    <property type="match status" value="1"/>
</dbReference>
<feature type="domain" description="YjeF N-terminal" evidence="21">
    <location>
        <begin position="10"/>
        <end position="209"/>
    </location>
</feature>
<accession>A0A520M5N9</accession>
<dbReference type="InterPro" id="IPR036652">
    <property type="entry name" value="YjeF_N_dom_sf"/>
</dbReference>
<comment type="caution">
    <text evidence="22">The sequence shown here is derived from an EMBL/GenBank/DDBJ whole genome shotgun (WGS) entry which is preliminary data.</text>
</comment>
<dbReference type="Pfam" id="PF03853">
    <property type="entry name" value="YjeF_N"/>
    <property type="match status" value="1"/>
</dbReference>
<keyword evidence="13" id="KW-0511">Multifunctional enzyme</keyword>
<feature type="binding site" evidence="17">
    <location>
        <position position="252"/>
    </location>
    <ligand>
        <name>(6S)-NADPHX</name>
        <dbReference type="ChEBI" id="CHEBI:64076"/>
    </ligand>
</feature>
<comment type="similarity">
    <text evidence="4 19">In the C-terminal section; belongs to the NnrD/CARKD family.</text>
</comment>
<evidence type="ECO:0000256" key="5">
    <source>
        <dbReference type="ARBA" id="ARBA00022723"/>
    </source>
</evidence>
<comment type="similarity">
    <text evidence="18">Belongs to the NnrE/AIBP family.</text>
</comment>
<feature type="binding site" evidence="18">
    <location>
        <position position="57"/>
    </location>
    <ligand>
        <name>K(+)</name>
        <dbReference type="ChEBI" id="CHEBI:29103"/>
    </ligand>
</feature>
<evidence type="ECO:0000259" key="20">
    <source>
        <dbReference type="PROSITE" id="PS51383"/>
    </source>
</evidence>
<gene>
    <name evidence="17" type="primary">nnrD</name>
    <name evidence="18" type="synonym">nnrE</name>
    <name evidence="22" type="ORF">EVB00_02890</name>
</gene>
<reference evidence="22 23" key="1">
    <citation type="submission" date="2019-02" db="EMBL/GenBank/DDBJ databases">
        <title>Prokaryotic population dynamics and viral predation in marine succession experiment using metagenomics: the confinement effect.</title>
        <authorList>
            <person name="Haro-Moreno J.M."/>
            <person name="Rodriguez-Valera F."/>
            <person name="Lopez-Perez M."/>
        </authorList>
    </citation>
    <scope>NUCLEOTIDE SEQUENCE [LARGE SCALE GENOMIC DNA]</scope>
    <source>
        <strain evidence="22">MED-G167</strain>
    </source>
</reference>
<keyword evidence="9 18" id="KW-0630">Potassium</keyword>
<feature type="binding site" evidence="18">
    <location>
        <position position="152"/>
    </location>
    <ligand>
        <name>(6S)-NADPHX</name>
        <dbReference type="ChEBI" id="CHEBI:64076"/>
    </ligand>
</feature>
<dbReference type="EMBL" id="SHBM01000044">
    <property type="protein sequence ID" value="RZO16518.1"/>
    <property type="molecule type" value="Genomic_DNA"/>
</dbReference>
<proteinExistence type="inferred from homology"/>
<comment type="catalytic activity">
    <reaction evidence="15 17 19">
        <text>(6S)-NADHX + ADP = AMP + phosphate + NADH + H(+)</text>
        <dbReference type="Rhea" id="RHEA:32223"/>
        <dbReference type="ChEBI" id="CHEBI:15378"/>
        <dbReference type="ChEBI" id="CHEBI:43474"/>
        <dbReference type="ChEBI" id="CHEBI:57945"/>
        <dbReference type="ChEBI" id="CHEBI:64074"/>
        <dbReference type="ChEBI" id="CHEBI:456215"/>
        <dbReference type="ChEBI" id="CHEBI:456216"/>
        <dbReference type="EC" id="4.2.1.136"/>
    </reaction>
</comment>
<dbReference type="SUPFAM" id="SSF64153">
    <property type="entry name" value="YjeF N-terminal domain-like"/>
    <property type="match status" value="1"/>
</dbReference>
<organism evidence="22 23">
    <name type="scientific">SAR86 cluster bacterium</name>
    <dbReference type="NCBI Taxonomy" id="2030880"/>
    <lineage>
        <taxon>Bacteria</taxon>
        <taxon>Pseudomonadati</taxon>
        <taxon>Pseudomonadota</taxon>
        <taxon>Gammaproteobacteria</taxon>
        <taxon>SAR86 cluster</taxon>
    </lineage>
</organism>
<feature type="domain" description="YjeF C-terminal" evidence="20">
    <location>
        <begin position="217"/>
        <end position="492"/>
    </location>
</feature>
<dbReference type="GO" id="GO:0005524">
    <property type="term" value="F:ATP binding"/>
    <property type="evidence" value="ECO:0007669"/>
    <property type="project" value="UniProtKB-UniRule"/>
</dbReference>
<comment type="catalytic activity">
    <reaction evidence="1 18 19">
        <text>(6R)-NADHX = (6S)-NADHX</text>
        <dbReference type="Rhea" id="RHEA:32215"/>
        <dbReference type="ChEBI" id="CHEBI:64074"/>
        <dbReference type="ChEBI" id="CHEBI:64075"/>
        <dbReference type="EC" id="5.1.99.6"/>
    </reaction>
</comment>
<feature type="binding site" evidence="17">
    <location>
        <position position="433"/>
    </location>
    <ligand>
        <name>(6S)-NADPHX</name>
        <dbReference type="ChEBI" id="CHEBI:64076"/>
    </ligand>
</feature>
<evidence type="ECO:0000256" key="8">
    <source>
        <dbReference type="ARBA" id="ARBA00022857"/>
    </source>
</evidence>
<evidence type="ECO:0000256" key="12">
    <source>
        <dbReference type="ARBA" id="ARBA00023239"/>
    </source>
</evidence>
<dbReference type="GO" id="GO:0110051">
    <property type="term" value="P:metabolite repair"/>
    <property type="evidence" value="ECO:0007669"/>
    <property type="project" value="TreeGrafter"/>
</dbReference>
<evidence type="ECO:0000256" key="17">
    <source>
        <dbReference type="HAMAP-Rule" id="MF_01965"/>
    </source>
</evidence>
<comment type="subunit">
    <text evidence="17">Homotetramer.</text>
</comment>
<evidence type="ECO:0000259" key="21">
    <source>
        <dbReference type="PROSITE" id="PS51385"/>
    </source>
</evidence>
<dbReference type="PANTHER" id="PTHR12592:SF0">
    <property type="entry name" value="ATP-DEPENDENT (S)-NAD(P)H-HYDRATE DEHYDRATASE"/>
    <property type="match status" value="1"/>
</dbReference>
<dbReference type="HAMAP" id="MF_01965">
    <property type="entry name" value="NADHX_dehydratase"/>
    <property type="match status" value="1"/>
</dbReference>
<evidence type="ECO:0000313" key="22">
    <source>
        <dbReference type="EMBL" id="RZO16518.1"/>
    </source>
</evidence>
<comment type="function">
    <text evidence="18">Catalyzes the epimerization of the S- and R-forms of NAD(P)HX, a damaged form of NAD(P)H that is a result of enzymatic or heat-dependent hydration. This is a prerequisite for the S-specific NAD(P)H-hydrate dehydratase to allow the repair of both epimers of NAD(P)HX.</text>
</comment>
<feature type="binding site" evidence="17">
    <location>
        <position position="313"/>
    </location>
    <ligand>
        <name>(6S)-NADPHX</name>
        <dbReference type="ChEBI" id="CHEBI:64076"/>
    </ligand>
</feature>
<feature type="binding site" evidence="18">
    <location>
        <position position="155"/>
    </location>
    <ligand>
        <name>K(+)</name>
        <dbReference type="ChEBI" id="CHEBI:29103"/>
    </ligand>
</feature>
<comment type="similarity">
    <text evidence="3 19">In the N-terminal section; belongs to the NnrE/AIBP family.</text>
</comment>
<keyword evidence="10 17" id="KW-0520">NAD</keyword>
<comment type="function">
    <text evidence="17">Catalyzes the dehydration of the S-form of NAD(P)HX at the expense of ADP, which is converted to AMP. Together with NAD(P)HX epimerase, which catalyzes the epimerization of the S- and R-forms, the enzyme allows the repair of both epimers of NAD(P)HX, a damaged form of NAD(P)H that is a result of enzymatic or heat-dependent hydration.</text>
</comment>
<dbReference type="GO" id="GO:0052855">
    <property type="term" value="F:ADP-dependent NAD(P)H-hydrate dehydratase activity"/>
    <property type="evidence" value="ECO:0007669"/>
    <property type="project" value="UniProtKB-UniRule"/>
</dbReference>
<protein>
    <recommendedName>
        <fullName evidence="19">Bifunctional NAD(P)H-hydrate repair enzyme</fullName>
    </recommendedName>
    <alternativeName>
        <fullName evidence="19">Nicotinamide nucleotide repair protein</fullName>
    </alternativeName>
    <domain>
        <recommendedName>
            <fullName evidence="19">ADP-dependent (S)-NAD(P)H-hydrate dehydratase</fullName>
            <ecNumber evidence="19">4.2.1.136</ecNumber>
        </recommendedName>
        <alternativeName>
            <fullName evidence="19">ADP-dependent NAD(P)HX dehydratase</fullName>
        </alternativeName>
    </domain>
    <domain>
        <recommendedName>
            <fullName evidence="19">NAD(P)H-hydrate epimerase</fullName>
            <ecNumber evidence="19">5.1.99.6</ecNumber>
        </recommendedName>
    </domain>
</protein>
<keyword evidence="6 17" id="KW-0547">Nucleotide-binding</keyword>
<evidence type="ECO:0000256" key="13">
    <source>
        <dbReference type="ARBA" id="ARBA00023268"/>
    </source>
</evidence>
<feature type="binding site" evidence="17">
    <location>
        <begin position="404"/>
        <end position="408"/>
    </location>
    <ligand>
        <name>AMP</name>
        <dbReference type="ChEBI" id="CHEBI:456215"/>
    </ligand>
</feature>
<evidence type="ECO:0000313" key="23">
    <source>
        <dbReference type="Proteomes" id="UP000318359"/>
    </source>
</evidence>
<dbReference type="InterPro" id="IPR000631">
    <property type="entry name" value="CARKD"/>
</dbReference>
<dbReference type="HAMAP" id="MF_01966">
    <property type="entry name" value="NADHX_epimerase"/>
    <property type="match status" value="1"/>
</dbReference>
<evidence type="ECO:0000256" key="7">
    <source>
        <dbReference type="ARBA" id="ARBA00022840"/>
    </source>
</evidence>
<evidence type="ECO:0000256" key="4">
    <source>
        <dbReference type="ARBA" id="ARBA00009524"/>
    </source>
</evidence>
<dbReference type="PANTHER" id="PTHR12592">
    <property type="entry name" value="ATP-DEPENDENT (S)-NAD(P)H-HYDRATE DEHYDRATASE FAMILY MEMBER"/>
    <property type="match status" value="1"/>
</dbReference>
<feature type="binding site" evidence="18">
    <location>
        <begin position="56"/>
        <end position="60"/>
    </location>
    <ligand>
        <name>(6S)-NADPHX</name>
        <dbReference type="ChEBI" id="CHEBI:64076"/>
    </ligand>
</feature>
<name>A0A520M5N9_9GAMM</name>
<comment type="cofactor">
    <cofactor evidence="17">
        <name>Mg(2+)</name>
        <dbReference type="ChEBI" id="CHEBI:18420"/>
    </cofactor>
</comment>
<comment type="catalytic activity">
    <reaction evidence="2 18 19">
        <text>(6R)-NADPHX = (6S)-NADPHX</text>
        <dbReference type="Rhea" id="RHEA:32227"/>
        <dbReference type="ChEBI" id="CHEBI:64076"/>
        <dbReference type="ChEBI" id="CHEBI:64077"/>
        <dbReference type="EC" id="5.1.99.6"/>
    </reaction>
</comment>